<feature type="compositionally biased region" description="Basic and acidic residues" evidence="1">
    <location>
        <begin position="345"/>
        <end position="354"/>
    </location>
</feature>
<reference evidence="3" key="1">
    <citation type="journal article" date="2016" name="Genome Biol. Evol.">
        <title>Comparative 'omics' of the Fusarium fujikuroi species complex highlights differences in genetic potential and metabolite synthesis.</title>
        <authorList>
            <person name="Niehaus E.-M."/>
            <person name="Muensterkoetter M."/>
            <person name="Proctor R.H."/>
            <person name="Brown D.W."/>
            <person name="Sharon A."/>
            <person name="Idan Y."/>
            <person name="Oren-Young L."/>
            <person name="Sieber C.M."/>
            <person name="Novak O."/>
            <person name="Pencik A."/>
            <person name="Tarkowska D."/>
            <person name="Hromadova K."/>
            <person name="Freeman S."/>
            <person name="Maymon M."/>
            <person name="Elazar M."/>
            <person name="Youssef S.A."/>
            <person name="El-Shabrawy E.S.M."/>
            <person name="Shalaby A.B.A."/>
            <person name="Houterman P."/>
            <person name="Brock N.L."/>
            <person name="Burkhardt I."/>
            <person name="Tsavkelova E.A."/>
            <person name="Dickschat J.S."/>
            <person name="Galuszka P."/>
            <person name="Gueldener U."/>
            <person name="Tudzynski B."/>
        </authorList>
    </citation>
    <scope>NUCLEOTIDE SEQUENCE [LARGE SCALE GENOMIC DNA]</scope>
    <source>
        <strain evidence="3">MRC7560</strain>
    </source>
</reference>
<comment type="caution">
    <text evidence="2">The sequence shown here is derived from an EMBL/GenBank/DDBJ whole genome shotgun (WGS) entry which is preliminary data.</text>
</comment>
<feature type="region of interest" description="Disordered" evidence="1">
    <location>
        <begin position="160"/>
        <end position="179"/>
    </location>
</feature>
<feature type="region of interest" description="Disordered" evidence="1">
    <location>
        <begin position="213"/>
        <end position="374"/>
    </location>
</feature>
<feature type="compositionally biased region" description="Basic and acidic residues" evidence="1">
    <location>
        <begin position="307"/>
        <end position="322"/>
    </location>
</feature>
<protein>
    <recommendedName>
        <fullName evidence="4">LIM zinc-binding domain-containing protein</fullName>
    </recommendedName>
</protein>
<dbReference type="RefSeq" id="XP_041679236.1">
    <property type="nucleotide sequence ID" value="XM_041828366.1"/>
</dbReference>
<dbReference type="EMBL" id="FCQH01000003">
    <property type="protein sequence ID" value="CVK88500.1"/>
    <property type="molecule type" value="Genomic_DNA"/>
</dbReference>
<evidence type="ECO:0000313" key="3">
    <source>
        <dbReference type="Proteomes" id="UP000184255"/>
    </source>
</evidence>
<dbReference type="GeneID" id="65084143"/>
<gene>
    <name evidence="2" type="ORF">FMAN_04875</name>
</gene>
<dbReference type="AlphaFoldDB" id="A0A1L7SPK2"/>
<feature type="compositionally biased region" description="Gly residues" evidence="1">
    <location>
        <begin position="448"/>
        <end position="457"/>
    </location>
</feature>
<proteinExistence type="predicted"/>
<organism evidence="2 3">
    <name type="scientific">Fusarium mangiferae</name>
    <name type="common">Mango malformation disease fungus</name>
    <dbReference type="NCBI Taxonomy" id="192010"/>
    <lineage>
        <taxon>Eukaryota</taxon>
        <taxon>Fungi</taxon>
        <taxon>Dikarya</taxon>
        <taxon>Ascomycota</taxon>
        <taxon>Pezizomycotina</taxon>
        <taxon>Sordariomycetes</taxon>
        <taxon>Hypocreomycetidae</taxon>
        <taxon>Hypocreales</taxon>
        <taxon>Nectriaceae</taxon>
        <taxon>Fusarium</taxon>
        <taxon>Fusarium fujikuroi species complex</taxon>
    </lineage>
</organism>
<accession>A0A1L7SPK2</accession>
<evidence type="ECO:0000256" key="1">
    <source>
        <dbReference type="SAM" id="MobiDB-lite"/>
    </source>
</evidence>
<name>A0A1L7SPK2_FUSMA</name>
<dbReference type="Proteomes" id="UP000184255">
    <property type="component" value="Unassembled WGS sequence"/>
</dbReference>
<feature type="region of interest" description="Disordered" evidence="1">
    <location>
        <begin position="436"/>
        <end position="457"/>
    </location>
</feature>
<keyword evidence="3" id="KW-1185">Reference proteome</keyword>
<sequence length="468" mass="52651">MPTHIQTNIFTCTFCFHVFQGPPHVIGRTGRLACATCHAALLNLAICWVCGELIYRGDECVSFSWCFWHRAYYGCLLYGSRSIHQGVSVHDLFQESGVEDRVKEGCGGREVTEVPLCAACVVEVEVDGVKEDNVVKRGLRRVEKVDGGLTRKRWEAKNSEKNLKQFSPSQQRTHKSEYGVEAEDLTVNKVSTDVKDNSESVIWVDIFDPINGPSFKPSPLKPIPLFMQRPPSPTIHERQRRSTAADTYLQPPHDLRKQHSAPCSVCPSESPVRSRTPEHRPPRQPSTTLPKTPPSSPSRSRSTQNIPEHDFPDMNDRSEVRHKQAVSWVSVEPLKRPSSRLAPSRRAEANRSEAESSAYRTPPEYPDQVLRTPYPLPLSNIRTASPLPAQLTSHSQRTVHATPQSSEYLDRYQPATTRSTQNQEVRRLRRIDASVTEEGIAKMKPGQSEGGEWGGKVGSELRRFFTGR</sequence>
<dbReference type="VEuPathDB" id="FungiDB:FMAN_04875"/>
<evidence type="ECO:0008006" key="4">
    <source>
        <dbReference type="Google" id="ProtNLM"/>
    </source>
</evidence>
<evidence type="ECO:0000313" key="2">
    <source>
        <dbReference type="EMBL" id="CVK88500.1"/>
    </source>
</evidence>